<evidence type="ECO:0000256" key="1">
    <source>
        <dbReference type="SAM" id="Coils"/>
    </source>
</evidence>
<feature type="non-terminal residue" evidence="2">
    <location>
        <position position="358"/>
    </location>
</feature>
<evidence type="ECO:0000313" key="2">
    <source>
        <dbReference type="EMBL" id="KUP96714.1"/>
    </source>
</evidence>
<accession>A0A147KHE1</accession>
<dbReference type="SUPFAM" id="SSF48452">
    <property type="entry name" value="TPR-like"/>
    <property type="match status" value="1"/>
</dbReference>
<dbReference type="InterPro" id="IPR011990">
    <property type="entry name" value="TPR-like_helical_dom_sf"/>
</dbReference>
<sequence>ACLAVRGDLERARTLLEQTDTAGTTAGLRYGALHLLAAVLEGLEAPFAEQDAVLARAREAARESGVPRLVATAAYRHAHLLRHQGEEEQKAAWQAIEEAAAQPASALPGGLHASIEFTRGRWLCEEQDHGAAVAPLAEAVAQAASLGLAPLAAQARFLLVRAYYGSGRYFDAAEAAEELLASGEGLDEADHRALRGLLAAALTELEEYDEALARWQELLDIEDEERNPEGVAVLRTNTARLLEVLNRPGEAAERYTAAAETWERLGRPYPAAELQQRAALLLERTEGVDAALAASRRAERLLERCTAGSGEDVTPEDLRFQLAQLRHERAFILWQHVPAAEVEAELLAAVDLYREVGA</sequence>
<feature type="non-terminal residue" evidence="2">
    <location>
        <position position="1"/>
    </location>
</feature>
<evidence type="ECO:0000313" key="3">
    <source>
        <dbReference type="Proteomes" id="UP000074382"/>
    </source>
</evidence>
<protein>
    <recommendedName>
        <fullName evidence="4">Tetratricopeptide repeat protein</fullName>
    </recommendedName>
</protein>
<comment type="caution">
    <text evidence="2">The sequence shown here is derived from an EMBL/GenBank/DDBJ whole genome shotgun (WGS) entry which is preliminary data.</text>
</comment>
<organism evidence="2 3">
    <name type="scientific">Thermobifida cellulosilytica TB100</name>
    <dbReference type="NCBI Taxonomy" id="665004"/>
    <lineage>
        <taxon>Bacteria</taxon>
        <taxon>Bacillati</taxon>
        <taxon>Actinomycetota</taxon>
        <taxon>Actinomycetes</taxon>
        <taxon>Streptosporangiales</taxon>
        <taxon>Nocardiopsidaceae</taxon>
        <taxon>Thermobifida</taxon>
    </lineage>
</organism>
<dbReference type="RefSeq" id="WP_198156425.1">
    <property type="nucleotide sequence ID" value="NZ_KQ950183.1"/>
</dbReference>
<keyword evidence="1" id="KW-0175">Coiled coil</keyword>
<evidence type="ECO:0008006" key="4">
    <source>
        <dbReference type="Google" id="ProtNLM"/>
    </source>
</evidence>
<dbReference type="AlphaFoldDB" id="A0A147KHE1"/>
<name>A0A147KHE1_THECS</name>
<reference evidence="3" key="1">
    <citation type="journal article" date="2017" name="Acta Aliment.">
        <title>Plant polysaccharide degrading enzyme system of Thermpbifida cellulosilytica TB100 revealed by de novo genome project data.</title>
        <authorList>
            <person name="Toth A."/>
            <person name="Baka E."/>
            <person name="Luzics S."/>
            <person name="Bata-Vidacs I."/>
            <person name="Nagy I."/>
            <person name="Balint B."/>
            <person name="Herceg R."/>
            <person name="Olasz F."/>
            <person name="Wilk T."/>
            <person name="Nagy T."/>
            <person name="Kriszt B."/>
            <person name="Nagy I."/>
            <person name="Kukolya J."/>
        </authorList>
    </citation>
    <scope>NUCLEOTIDE SEQUENCE [LARGE SCALE GENOMIC DNA]</scope>
    <source>
        <strain evidence="3">TB100</strain>
    </source>
</reference>
<feature type="coiled-coil region" evidence="1">
    <location>
        <begin position="198"/>
        <end position="225"/>
    </location>
</feature>
<dbReference type="Proteomes" id="UP000074382">
    <property type="component" value="Unassembled WGS sequence"/>
</dbReference>
<keyword evidence="3" id="KW-1185">Reference proteome</keyword>
<dbReference type="EMBL" id="LGEM01000078">
    <property type="protein sequence ID" value="KUP96714.1"/>
    <property type="molecule type" value="Genomic_DNA"/>
</dbReference>
<proteinExistence type="predicted"/>
<dbReference type="Gene3D" id="1.25.40.10">
    <property type="entry name" value="Tetratricopeptide repeat domain"/>
    <property type="match status" value="1"/>
</dbReference>
<gene>
    <name evidence="2" type="ORF">AC529_10760</name>
</gene>